<comment type="caution">
    <text evidence="4">The sequence shown here is derived from an EMBL/GenBank/DDBJ whole genome shotgun (WGS) entry which is preliminary data.</text>
</comment>
<name>A0ABU3K7I3_9BACT</name>
<feature type="domain" description="EfeO-type cupredoxin-like" evidence="3">
    <location>
        <begin position="41"/>
        <end position="153"/>
    </location>
</feature>
<reference evidence="4 5" key="1">
    <citation type="journal article" date="2023" name="ISME J.">
        <title>Cultivation and genomic characterization of novel and ubiquitous marine nitrite-oxidizing bacteria from the Nitrospirales.</title>
        <authorList>
            <person name="Mueller A.J."/>
            <person name="Daebeler A."/>
            <person name="Herbold C.W."/>
            <person name="Kirkegaard R.H."/>
            <person name="Daims H."/>
        </authorList>
    </citation>
    <scope>NUCLEOTIDE SEQUENCE [LARGE SCALE GENOMIC DNA]</scope>
    <source>
        <strain evidence="4 5">EB</strain>
    </source>
</reference>
<gene>
    <name evidence="4" type="ORF">PPG34_08550</name>
</gene>
<keyword evidence="5" id="KW-1185">Reference proteome</keyword>
<keyword evidence="1" id="KW-0479">Metal-binding</keyword>
<dbReference type="InterPro" id="IPR008972">
    <property type="entry name" value="Cupredoxin"/>
</dbReference>
<accession>A0ABU3K7I3</accession>
<evidence type="ECO:0000313" key="5">
    <source>
        <dbReference type="Proteomes" id="UP001250932"/>
    </source>
</evidence>
<organism evidence="4 5">
    <name type="scientific">Candidatus Nitronereus thalassa</name>
    <dbReference type="NCBI Taxonomy" id="3020898"/>
    <lineage>
        <taxon>Bacteria</taxon>
        <taxon>Pseudomonadati</taxon>
        <taxon>Nitrospirota</taxon>
        <taxon>Nitrospiria</taxon>
        <taxon>Nitrospirales</taxon>
        <taxon>Nitrospiraceae</taxon>
        <taxon>Candidatus Nitronereus</taxon>
    </lineage>
</organism>
<dbReference type="InterPro" id="IPR028096">
    <property type="entry name" value="EfeO_Cupredoxin"/>
</dbReference>
<dbReference type="Proteomes" id="UP001250932">
    <property type="component" value="Unassembled WGS sequence"/>
</dbReference>
<evidence type="ECO:0000256" key="2">
    <source>
        <dbReference type="ARBA" id="ARBA00023008"/>
    </source>
</evidence>
<dbReference type="InterPro" id="IPR050845">
    <property type="entry name" value="Cu-binding_ET"/>
</dbReference>
<dbReference type="Pfam" id="PF13473">
    <property type="entry name" value="Cupredoxin_1"/>
    <property type="match status" value="1"/>
</dbReference>
<dbReference type="EMBL" id="JAQOUE010000001">
    <property type="protein sequence ID" value="MDT7042400.1"/>
    <property type="molecule type" value="Genomic_DNA"/>
</dbReference>
<proteinExistence type="predicted"/>
<evidence type="ECO:0000259" key="3">
    <source>
        <dbReference type="Pfam" id="PF13473"/>
    </source>
</evidence>
<sequence>MRRISRTPLSKGILTLVLGWGLVGGLGVLISPLEAAPHSNSHSAVENVRVVTVHIENRRFLPHVIHLRVGEQTRLVLKNDDVELHAFVPADLLAQTHVQVSGNGAPQFNGQGFQRVLIPSQGHAELTFSAKHAGSYPFFCDLPGHVMNGTIVVED</sequence>
<protein>
    <submittedName>
        <fullName evidence="4">Cupredoxin domain-containing protein</fullName>
    </submittedName>
</protein>
<evidence type="ECO:0000313" key="4">
    <source>
        <dbReference type="EMBL" id="MDT7042400.1"/>
    </source>
</evidence>
<keyword evidence="2" id="KW-0186">Copper</keyword>
<dbReference type="SUPFAM" id="SSF49503">
    <property type="entry name" value="Cupredoxins"/>
    <property type="match status" value="1"/>
</dbReference>
<dbReference type="RefSeq" id="WP_313832800.1">
    <property type="nucleotide sequence ID" value="NZ_JAQOUE010000001.1"/>
</dbReference>
<dbReference type="CDD" id="cd00920">
    <property type="entry name" value="Cupredoxin"/>
    <property type="match status" value="1"/>
</dbReference>
<evidence type="ECO:0000256" key="1">
    <source>
        <dbReference type="ARBA" id="ARBA00022723"/>
    </source>
</evidence>
<dbReference type="Gene3D" id="2.60.40.420">
    <property type="entry name" value="Cupredoxins - blue copper proteins"/>
    <property type="match status" value="1"/>
</dbReference>
<dbReference type="PANTHER" id="PTHR38439">
    <property type="entry name" value="AURACYANIN-B"/>
    <property type="match status" value="1"/>
</dbReference>
<dbReference type="PANTHER" id="PTHR38439:SF3">
    <property type="entry name" value="COPPER-RESISTANT CUPROPROTEIN COPI"/>
    <property type="match status" value="1"/>
</dbReference>